<feature type="compositionally biased region" description="Polar residues" evidence="4">
    <location>
        <begin position="1242"/>
        <end position="1256"/>
    </location>
</feature>
<comment type="subunit">
    <text evidence="3">Heterodimer of SLM1-SLM2. Binds phosphatidylinositol 4,5-bisphosphate, which is required for function. Interacts with the TORC2 subunits AVO2, BIT61 and TOR2. Interacts with the calcineurin catalytic subunits CNA1 and CNA2.</text>
</comment>
<dbReference type="PROSITE" id="PS50003">
    <property type="entry name" value="PH_DOMAIN"/>
    <property type="match status" value="1"/>
</dbReference>
<organism evidence="6 7">
    <name type="scientific">Henningerozyma blattae (strain ATCC 34711 / CBS 6284 / DSM 70876 / NBRC 10599 / NRRL Y-10934 / UCD 77-7)</name>
    <name type="common">Yeast</name>
    <name type="synonym">Tetrapisispora blattae</name>
    <dbReference type="NCBI Taxonomy" id="1071380"/>
    <lineage>
        <taxon>Eukaryota</taxon>
        <taxon>Fungi</taxon>
        <taxon>Dikarya</taxon>
        <taxon>Ascomycota</taxon>
        <taxon>Saccharomycotina</taxon>
        <taxon>Saccharomycetes</taxon>
        <taxon>Saccharomycetales</taxon>
        <taxon>Saccharomycetaceae</taxon>
        <taxon>Henningerozyma</taxon>
    </lineage>
</organism>
<feature type="region of interest" description="Disordered" evidence="4">
    <location>
        <begin position="806"/>
        <end position="861"/>
    </location>
</feature>
<feature type="region of interest" description="Disordered" evidence="4">
    <location>
        <begin position="977"/>
        <end position="1078"/>
    </location>
</feature>
<dbReference type="FunCoup" id="I2H733">
    <property type="interactions" value="174"/>
</dbReference>
<reference evidence="6 7" key="1">
    <citation type="journal article" date="2011" name="Proc. Natl. Acad. Sci. U.S.A.">
        <title>Evolutionary erosion of yeast sex chromosomes by mating-type switching accidents.</title>
        <authorList>
            <person name="Gordon J.L."/>
            <person name="Armisen D."/>
            <person name="Proux-Wera E."/>
            <person name="Oheigeartaigh S.S."/>
            <person name="Byrne K.P."/>
            <person name="Wolfe K.H."/>
        </authorList>
    </citation>
    <scope>NUCLEOTIDE SEQUENCE [LARGE SCALE GENOMIC DNA]</scope>
    <source>
        <strain evidence="7">ATCC 34711 / CBS 6284 / DSM 70876 / NBRC 10599 / NRRL Y-10934 / UCD 77-7</strain>
    </source>
</reference>
<feature type="compositionally biased region" description="Low complexity" evidence="4">
    <location>
        <begin position="1206"/>
        <end position="1233"/>
    </location>
</feature>
<dbReference type="PANTHER" id="PTHR31941:SF16">
    <property type="entry name" value="PHOSPHATIDYLINOSITOL 4,5-BISPHOSPHATE-BINDING PROTEIN SLM1-RELATED"/>
    <property type="match status" value="1"/>
</dbReference>
<dbReference type="GO" id="GO:0005886">
    <property type="term" value="C:plasma membrane"/>
    <property type="evidence" value="ECO:0007669"/>
    <property type="project" value="UniProtKB-SubCell"/>
</dbReference>
<dbReference type="SUPFAM" id="SSF50729">
    <property type="entry name" value="PH domain-like"/>
    <property type="match status" value="1"/>
</dbReference>
<dbReference type="PANTHER" id="PTHR31941">
    <property type="entry name" value="CYTOSKELETAL SIGNALING PROTEIN SLM1"/>
    <property type="match status" value="1"/>
</dbReference>
<evidence type="ECO:0000256" key="3">
    <source>
        <dbReference type="ARBA" id="ARBA00064463"/>
    </source>
</evidence>
<dbReference type="HOGENOM" id="CLU_256067_0_0_1"/>
<evidence type="ECO:0000256" key="4">
    <source>
        <dbReference type="SAM" id="MobiDB-lite"/>
    </source>
</evidence>
<dbReference type="RefSeq" id="XP_004181704.1">
    <property type="nucleotide sequence ID" value="XM_004181656.1"/>
</dbReference>
<comment type="subcellular location">
    <subcellularLocation>
        <location evidence="1">Cell membrane</location>
        <topology evidence="1">Peripheral membrane protein</topology>
        <orientation evidence="1">Cytoplasmic side</orientation>
    </subcellularLocation>
</comment>
<feature type="region of interest" description="Disordered" evidence="4">
    <location>
        <begin position="211"/>
        <end position="235"/>
    </location>
</feature>
<feature type="compositionally biased region" description="Low complexity" evidence="4">
    <location>
        <begin position="1185"/>
        <end position="1196"/>
    </location>
</feature>
<dbReference type="KEGG" id="tbl:TBLA_0G02450"/>
<dbReference type="Pfam" id="PF20400">
    <property type="entry name" value="BAR_4"/>
    <property type="match status" value="1"/>
</dbReference>
<feature type="region of interest" description="Disordered" evidence="4">
    <location>
        <begin position="1"/>
        <end position="41"/>
    </location>
</feature>
<dbReference type="InterPro" id="IPR001849">
    <property type="entry name" value="PH_domain"/>
</dbReference>
<feature type="compositionally biased region" description="Polar residues" evidence="4">
    <location>
        <begin position="1279"/>
        <end position="1310"/>
    </location>
</feature>
<keyword evidence="2" id="KW-0597">Phosphoprotein</keyword>
<dbReference type="GO" id="GO:0016197">
    <property type="term" value="P:endosomal transport"/>
    <property type="evidence" value="ECO:0007669"/>
    <property type="project" value="UniProtKB-ARBA"/>
</dbReference>
<dbReference type="GeneID" id="14497317"/>
<sequence length="1374" mass="152631">MSQNISKQERLSLPQSGTNQMPNLGTPNQPNNPPPQKNTMQSDVSDMLAQNQKNLQHLYSLQSSINTVNNALNNGSNDGDGNTQQIPYYLQLKQAYNNEELNEPDNELEDGTKPINQSKGAPHSGSNNLRYNSVSSNGNGNISSNNKLSLSPSNNINRYNSMNSINNRYNSITSNNNSNSNNNNNNNSKTPTHSLTSNIQFQGKNSLTSASIKSRARSSFQRQRSKQVALSMNKNKKYDPKNPLVIIIPYSAQPTEILASRFDAWRNVIKSLITYLTETSSIQDEIVRQQLRLTHAIQFPFFSLEQHNPQGNEAKANQKFFLPLGHGSIQDLPTILNQYHGSLATNASKMSKELTNEVIPRLEYLRRDLLIKIKEIKLLESDFKNSCGKELQQTKQDMKRFQDSVEEWNNLSKVNDIAAATQTNTNKNKYQDPYITKLILDKQIKRQITEENFLHEAFDNLESSGCELEKVVVMEIQNALTIYAKLLGQQSQLVFDSLISRLDMGFFSKDPQYEWDDFIERDSNFIELDLPQRKLQMINYKNQFDPFTYEIRSGYLEKRSKFLKSYSRGYFVLTPCYLHEFKTADRKKDLVPVMSLNLIDCTITESSKKELNENKFILHEKQNGLIKRGHNWVFKGETYNIMMQWFQDLKTITQINNIADRKQYVCNRLNLDESGKPIILRHSSTHTTKGASNNTANNNHTSMKNIRVSSTASNGTVNHSKIKSPITNSTNNSAGGNYNNTTLANNRGVSNISTKAEKASITITPVTTSDNNENYNINRVSNSCSTAGNTSSNINLTTMVSNSTITNHSTPSVNAPPIPSSGDISTPSSRKYRDRTNTSTSITTNNSTNEMTTNTSTSTPNVTKTVEENYRNLEENNDSFVSVNNVLNGTIPSSSSHTTDNPSVTLGYATSGLTNASMKSTTTLEINTATSVNTNSITTSTTTNNNNLNSRSINPFIQTTISTPTTGTNENLMIDTPPTTATLNSPYQKISSSNNNSPRINTVRPTVNTNSTGNSSVSGNSGNNNNNLVNSKVPIVQQQAQLQHQAQLQQQIQKSSQHQSPNGVNNMNRSRASSANGYPANVMNASIGMNPNINHINTRSRTNSNVVSINSTTYSTTASSPVTNSSENHVNNTNISLKHKNSPNIQKINSSTSGTASLKQQPQQLQQLAPAQIIQQTLPTQQVQQLPQVPLQSPPLQKAPSIPMPQLKQTQSQSQQKQQVLQQQQQQQLSSKQNARSKIPLHNQSQHSGQHNGIHSHTSHGHTQRQPSSHGRNHKRMMSTGSSNSQTTNITMTKSNTLSQQSTNKGGNSPQQHYSYHSSQQQQQQQHSSTRLNHTNSAPSSPIAKNQSKTTGSSSKSSSNALKSFLLQKKNNKA</sequence>
<dbReference type="InterPro" id="IPR011993">
    <property type="entry name" value="PH-like_dom_sf"/>
</dbReference>
<feature type="region of interest" description="Disordered" evidence="4">
    <location>
        <begin position="1115"/>
        <end position="1163"/>
    </location>
</feature>
<feature type="compositionally biased region" description="Low complexity" evidence="4">
    <location>
        <begin position="687"/>
        <end position="702"/>
    </location>
</feature>
<evidence type="ECO:0000259" key="5">
    <source>
        <dbReference type="PROSITE" id="PS50003"/>
    </source>
</evidence>
<evidence type="ECO:0000256" key="2">
    <source>
        <dbReference type="ARBA" id="ARBA00022553"/>
    </source>
</evidence>
<proteinExistence type="predicted"/>
<dbReference type="eggNOG" id="ENOG502QRAF">
    <property type="taxonomic scope" value="Eukaryota"/>
</dbReference>
<dbReference type="OrthoDB" id="5598057at2759"/>
<feature type="compositionally biased region" description="Polar residues" evidence="4">
    <location>
        <begin position="1330"/>
        <end position="1347"/>
    </location>
</feature>
<dbReference type="EMBL" id="HE806322">
    <property type="protein sequence ID" value="CCH62185.1"/>
    <property type="molecule type" value="Genomic_DNA"/>
</dbReference>
<feature type="compositionally biased region" description="Polar residues" evidence="4">
    <location>
        <begin position="977"/>
        <end position="990"/>
    </location>
</feature>
<dbReference type="Pfam" id="PF20399">
    <property type="entry name" value="PH_20"/>
    <property type="match status" value="1"/>
</dbReference>
<dbReference type="GO" id="GO:0031929">
    <property type="term" value="P:TOR signaling"/>
    <property type="evidence" value="ECO:0007669"/>
    <property type="project" value="UniProtKB-ARBA"/>
</dbReference>
<feature type="compositionally biased region" description="Low complexity" evidence="4">
    <location>
        <begin position="1311"/>
        <end position="1329"/>
    </location>
</feature>
<dbReference type="GO" id="GO:0070941">
    <property type="term" value="P:eisosome assembly"/>
    <property type="evidence" value="ECO:0007669"/>
    <property type="project" value="UniProtKB-ARBA"/>
</dbReference>
<dbReference type="InterPro" id="IPR046868">
    <property type="entry name" value="BAR_4"/>
</dbReference>
<keyword evidence="7" id="KW-1185">Reference proteome</keyword>
<feature type="compositionally biased region" description="Low complexity" evidence="4">
    <location>
        <begin position="837"/>
        <end position="861"/>
    </location>
</feature>
<feature type="domain" description="PH" evidence="5">
    <location>
        <begin position="549"/>
        <end position="654"/>
    </location>
</feature>
<feature type="region of interest" description="Disordered" evidence="4">
    <location>
        <begin position="683"/>
        <end position="702"/>
    </location>
</feature>
<feature type="compositionally biased region" description="Polar residues" evidence="4">
    <location>
        <begin position="114"/>
        <end position="131"/>
    </location>
</feature>
<dbReference type="Proteomes" id="UP000002866">
    <property type="component" value="Chromosome 7"/>
</dbReference>
<feature type="region of interest" description="Disordered" evidence="4">
    <location>
        <begin position="102"/>
        <end position="196"/>
    </location>
</feature>
<feature type="region of interest" description="Disordered" evidence="4">
    <location>
        <begin position="710"/>
        <end position="745"/>
    </location>
</feature>
<evidence type="ECO:0000313" key="6">
    <source>
        <dbReference type="EMBL" id="CCH62185.1"/>
    </source>
</evidence>
<feature type="region of interest" description="Disordered" evidence="4">
    <location>
        <begin position="1185"/>
        <end position="1374"/>
    </location>
</feature>
<dbReference type="GO" id="GO:0072659">
    <property type="term" value="P:protein localization to plasma membrane"/>
    <property type="evidence" value="ECO:0007669"/>
    <property type="project" value="UniProtKB-ARBA"/>
</dbReference>
<dbReference type="InterPro" id="IPR043453">
    <property type="entry name" value="Slm1_PH"/>
</dbReference>
<gene>
    <name evidence="6" type="primary">TBLA0G02450</name>
    <name evidence="6" type="ORF">TBLA_0G02450</name>
</gene>
<dbReference type="FunFam" id="1.20.1270.60:FF:000078">
    <property type="entry name" value="Slm1p"/>
    <property type="match status" value="1"/>
</dbReference>
<dbReference type="FunFam" id="2.30.29.30:FF:000328">
    <property type="entry name" value="Phosphatidylinositol 4,5-bisphosphate-binding protein SLM1"/>
    <property type="match status" value="1"/>
</dbReference>
<feature type="compositionally biased region" description="Low complexity" evidence="4">
    <location>
        <begin position="132"/>
        <end position="188"/>
    </location>
</feature>
<dbReference type="STRING" id="1071380.I2H733"/>
<name>I2H733_HENB6</name>
<dbReference type="InParanoid" id="I2H733"/>
<protein>
    <recommendedName>
        <fullName evidence="5">PH domain-containing protein</fullName>
    </recommendedName>
</protein>
<dbReference type="Gene3D" id="2.30.29.30">
    <property type="entry name" value="Pleckstrin-homology domain (PH domain)/Phosphotyrosine-binding domain (PTB)"/>
    <property type="match status" value="1"/>
</dbReference>
<feature type="compositionally biased region" description="Polar residues" evidence="4">
    <location>
        <begin position="13"/>
        <end position="26"/>
    </location>
</feature>
<dbReference type="SMART" id="SM00233">
    <property type="entry name" value="PH"/>
    <property type="match status" value="1"/>
</dbReference>
<dbReference type="InterPro" id="IPR046869">
    <property type="entry name" value="SLM1/RGC1-like_PH"/>
</dbReference>
<dbReference type="GO" id="GO:0035091">
    <property type="term" value="F:phosphatidylinositol binding"/>
    <property type="evidence" value="ECO:0007669"/>
    <property type="project" value="UniProtKB-ARBA"/>
</dbReference>
<dbReference type="GO" id="GO:0030950">
    <property type="term" value="P:establishment or maintenance of actin cytoskeleton polarity"/>
    <property type="evidence" value="ECO:0007669"/>
    <property type="project" value="UniProtKB-ARBA"/>
</dbReference>
<dbReference type="GO" id="GO:0001558">
    <property type="term" value="P:regulation of cell growth"/>
    <property type="evidence" value="ECO:0007669"/>
    <property type="project" value="UniProtKB-ARBA"/>
</dbReference>
<feature type="compositionally biased region" description="Low complexity" evidence="4">
    <location>
        <begin position="1348"/>
        <end position="1359"/>
    </location>
</feature>
<feature type="compositionally biased region" description="Low complexity" evidence="4">
    <location>
        <begin position="1006"/>
        <end position="1076"/>
    </location>
</feature>
<feature type="compositionally biased region" description="Polar residues" evidence="4">
    <location>
        <begin position="1115"/>
        <end position="1159"/>
    </location>
</feature>
<evidence type="ECO:0000256" key="1">
    <source>
        <dbReference type="ARBA" id="ARBA00004413"/>
    </source>
</evidence>
<dbReference type="GO" id="GO:0051017">
    <property type="term" value="P:actin filament bundle assembly"/>
    <property type="evidence" value="ECO:0007669"/>
    <property type="project" value="UniProtKB-ARBA"/>
</dbReference>
<evidence type="ECO:0000313" key="7">
    <source>
        <dbReference type="Proteomes" id="UP000002866"/>
    </source>
</evidence>
<dbReference type="CDD" id="cd13311">
    <property type="entry name" value="PH_Slm1"/>
    <property type="match status" value="1"/>
</dbReference>
<accession>I2H733</accession>